<sequence>MKVRWRKGVERNQATRKVSGHYMRAQPVTTIGSYYKVLPVGETSKRGPKENTKAPPKMCRHKKLKNEQLRKAQEIVRCTDMLNAELSRLKVIGVGEDRDGQSERISYQQQR</sequence>
<reference evidence="2" key="1">
    <citation type="submission" date="2022-11" db="UniProtKB">
        <authorList>
            <consortium name="WormBaseParasite"/>
        </authorList>
    </citation>
    <scope>IDENTIFICATION</scope>
</reference>
<name>A0A915BZP8_PARUN</name>
<protein>
    <submittedName>
        <fullName evidence="2">Uncharacterized protein</fullName>
    </submittedName>
</protein>
<accession>A0A915BZP8</accession>
<dbReference type="Proteomes" id="UP000887569">
    <property type="component" value="Unplaced"/>
</dbReference>
<evidence type="ECO:0000313" key="2">
    <source>
        <dbReference type="WBParaSite" id="PgR074X_g040_t01"/>
    </source>
</evidence>
<proteinExistence type="predicted"/>
<organism evidence="1 2">
    <name type="scientific">Parascaris univalens</name>
    <name type="common">Nematode worm</name>
    <dbReference type="NCBI Taxonomy" id="6257"/>
    <lineage>
        <taxon>Eukaryota</taxon>
        <taxon>Metazoa</taxon>
        <taxon>Ecdysozoa</taxon>
        <taxon>Nematoda</taxon>
        <taxon>Chromadorea</taxon>
        <taxon>Rhabditida</taxon>
        <taxon>Spirurina</taxon>
        <taxon>Ascaridomorpha</taxon>
        <taxon>Ascaridoidea</taxon>
        <taxon>Ascarididae</taxon>
        <taxon>Parascaris</taxon>
    </lineage>
</organism>
<evidence type="ECO:0000313" key="1">
    <source>
        <dbReference type="Proteomes" id="UP000887569"/>
    </source>
</evidence>
<dbReference type="WBParaSite" id="PgR074X_g040_t01">
    <property type="protein sequence ID" value="PgR074X_g040_t01"/>
    <property type="gene ID" value="PgR074X_g040"/>
</dbReference>
<keyword evidence="1" id="KW-1185">Reference proteome</keyword>
<dbReference type="AlphaFoldDB" id="A0A915BZP8"/>